<evidence type="ECO:0000313" key="2">
    <source>
        <dbReference type="Proteomes" id="UP000259026"/>
    </source>
</evidence>
<reference evidence="1 2" key="2">
    <citation type="submission" date="2018-09" db="EMBL/GenBank/DDBJ databases">
        <title>Giant CbK-like Caulobacter bacteriophages have genetically divergent genomes.</title>
        <authorList>
            <person name="Wilson K."/>
            <person name="Ely B."/>
        </authorList>
    </citation>
    <scope>NUCLEOTIDE SEQUENCE [LARGE SCALE GENOMIC DNA]</scope>
</reference>
<proteinExistence type="predicted"/>
<dbReference type="EMBL" id="MH588545">
    <property type="protein sequence ID" value="AXQ68692.1"/>
    <property type="molecule type" value="Genomic_DNA"/>
</dbReference>
<evidence type="ECO:0000313" key="1">
    <source>
        <dbReference type="EMBL" id="AXQ68692.1"/>
    </source>
</evidence>
<reference evidence="2" key="1">
    <citation type="submission" date="2018-07" db="EMBL/GenBank/DDBJ databases">
        <title>Giant CbK-like Caulobacter bacteriophages have genetically divergent genomes.</title>
        <authorList>
            <person name="Wilson K.M."/>
            <person name="Ely B."/>
        </authorList>
    </citation>
    <scope>NUCLEOTIDE SEQUENCE [LARGE SCALE GENOMIC DNA]</scope>
</reference>
<gene>
    <name evidence="1" type="ORF">CcrPW_gp153c</name>
</gene>
<protein>
    <submittedName>
        <fullName evidence="1">Uncharacterized protein</fullName>
    </submittedName>
</protein>
<name>A0A385ECV5_9CAUD</name>
<sequence length="120" mass="13301">MSTEYLDGGPIFESDFNSTGFPPLLAREMRDAAGQPFIQPAPASYRIVIYLDDGVTFNYDVDSMSSAREHVSAIIATGYRSVQENQPNILVHYPPHRIQKVKIIAPEAIETGYHDRASGT</sequence>
<dbReference type="Proteomes" id="UP000259026">
    <property type="component" value="Segment"/>
</dbReference>
<keyword evidence="2" id="KW-1185">Reference proteome</keyword>
<accession>A0A385ECV5</accession>
<organism evidence="1 2">
    <name type="scientific">Caulobacter phage CcrPW</name>
    <dbReference type="NCBI Taxonomy" id="2283271"/>
    <lineage>
        <taxon>Viruses</taxon>
        <taxon>Duplodnaviria</taxon>
        <taxon>Heunggongvirae</taxon>
        <taxon>Uroviricota</taxon>
        <taxon>Caudoviricetes</taxon>
        <taxon>Jeanschmidtviridae</taxon>
        <taxon>Colossusvirus</taxon>
        <taxon>Colossusvirus PW</taxon>
    </lineage>
</organism>